<feature type="region of interest" description="Disordered" evidence="1">
    <location>
        <begin position="51"/>
        <end position="173"/>
    </location>
</feature>
<gene>
    <name evidence="2" type="ORF">PCOR1329_LOCUS77062</name>
</gene>
<protein>
    <submittedName>
        <fullName evidence="2">Uncharacterized protein</fullName>
    </submittedName>
</protein>
<comment type="caution">
    <text evidence="2">The sequence shown here is derived from an EMBL/GenBank/DDBJ whole genome shotgun (WGS) entry which is preliminary data.</text>
</comment>
<evidence type="ECO:0000313" key="3">
    <source>
        <dbReference type="Proteomes" id="UP001189429"/>
    </source>
</evidence>
<keyword evidence="3" id="KW-1185">Reference proteome</keyword>
<name>A0ABN9XII2_9DINO</name>
<proteinExistence type="predicted"/>
<accession>A0ABN9XII2</accession>
<organism evidence="2 3">
    <name type="scientific">Prorocentrum cordatum</name>
    <dbReference type="NCBI Taxonomy" id="2364126"/>
    <lineage>
        <taxon>Eukaryota</taxon>
        <taxon>Sar</taxon>
        <taxon>Alveolata</taxon>
        <taxon>Dinophyceae</taxon>
        <taxon>Prorocentrales</taxon>
        <taxon>Prorocentraceae</taxon>
        <taxon>Prorocentrum</taxon>
    </lineage>
</organism>
<feature type="compositionally biased region" description="Low complexity" evidence="1">
    <location>
        <begin position="67"/>
        <end position="84"/>
    </location>
</feature>
<feature type="compositionally biased region" description="Low complexity" evidence="1">
    <location>
        <begin position="92"/>
        <end position="131"/>
    </location>
</feature>
<reference evidence="2" key="1">
    <citation type="submission" date="2023-10" db="EMBL/GenBank/DDBJ databases">
        <authorList>
            <person name="Chen Y."/>
            <person name="Shah S."/>
            <person name="Dougan E. K."/>
            <person name="Thang M."/>
            <person name="Chan C."/>
        </authorList>
    </citation>
    <scope>NUCLEOTIDE SEQUENCE [LARGE SCALE GENOMIC DNA]</scope>
</reference>
<evidence type="ECO:0000313" key="2">
    <source>
        <dbReference type="EMBL" id="CAK0899587.1"/>
    </source>
</evidence>
<feature type="compositionally biased region" description="Polar residues" evidence="1">
    <location>
        <begin position="12"/>
        <end position="32"/>
    </location>
</feature>
<dbReference type="Proteomes" id="UP001189429">
    <property type="component" value="Unassembled WGS sequence"/>
</dbReference>
<dbReference type="EMBL" id="CAUYUJ010020627">
    <property type="protein sequence ID" value="CAK0899587.1"/>
    <property type="molecule type" value="Genomic_DNA"/>
</dbReference>
<evidence type="ECO:0000256" key="1">
    <source>
        <dbReference type="SAM" id="MobiDB-lite"/>
    </source>
</evidence>
<feature type="compositionally biased region" description="Low complexity" evidence="1">
    <location>
        <begin position="140"/>
        <end position="150"/>
    </location>
</feature>
<feature type="region of interest" description="Disordered" evidence="1">
    <location>
        <begin position="1"/>
        <end position="33"/>
    </location>
</feature>
<sequence length="173" mass="16655">MAGLTPRPLADTGSQASSLMFTHSRGPTTLGSQGLAELSQLSAFGPLGCTADWAAGSVRTPGGAAGGAPAEAAAGARAPSAEAEACLDRMGPRSGSRSARGRRASAAGRGASPAGGSASPQPAAGPAAEGRTQGRGAGRPGQARSRSGSRCPAGPEDTLDLLVKAERGSPPGA</sequence>